<dbReference type="CDD" id="cd01949">
    <property type="entry name" value="GGDEF"/>
    <property type="match status" value="1"/>
</dbReference>
<feature type="domain" description="GGDEF" evidence="5">
    <location>
        <begin position="229"/>
        <end position="363"/>
    </location>
</feature>
<dbReference type="Gene3D" id="3.40.50.2300">
    <property type="match status" value="1"/>
</dbReference>
<dbReference type="SUPFAM" id="SSF55073">
    <property type="entry name" value="Nucleotide cyclase"/>
    <property type="match status" value="1"/>
</dbReference>
<dbReference type="Gene3D" id="3.30.70.270">
    <property type="match status" value="1"/>
</dbReference>
<sequence length="884" mass="97662">MGMFALDGNIFGDVRDVSVLVVDDEEGVRNALKNTLLREGYVVETAESGEEALELLSDKRFNLIICDYKLPGINGVETIAQAKKSHPDFASILITGYGSDETIIDAFTRGKVDFYLSKPFELHELRKMAPIALKDLWMREKERAFKEKLRCKVEEATSELKEKNRLLTAKESETARLNERLHEEQERLKKVNERLEELSITDELTGLFNYRYFTERLDEEFNRVTRYSGRLSLIMLDIDDFKKVNDQYGHLAGDEVLRRVGNALVTSSRQIDLAARYGGEEFAILLPEVGLSGASLRAERLREAVSSLVINYGEESVSVTVSVGVSSYILNEMEEPNDLVRDADGALYHAKAIGKNCVVISKSGKFDTMGKQYSLTEKQGKDIFEEISIFAGANRSLSDILNFLVQKLGEALAPGCKGFYISIMMENGSGAVKELACLGEYHGHHALKKIAARVMRTGTLETITGNLSDPLSCFPIKISHKGGADSAIGALIFNRVPSYTDFIENLLAEVSLIIMNAAALEKVEDQRGRLERQWIVASIVNSVISDIHKGSGESDFALRGYMSLAARRLSHLANITKVLGCEILPDGEGLISCMSVSDGNTKTSKYGKQFFPKGDKSLIHRLISIGGAEARPETHLIEEESDIQHDDVELFQTLDVKAPALVTTIVSRGRVVGVFIIEVEKWNAEDMELVGGFMKSFSFALENMETVKRLEANSSRHHLLARFTRSIVRENFEGGFKETLARHGANINELLNASTVSVRIYNSINDRFDIQFSSGKDSSGVEKDSILRLESTMLDLAVKRFSEKGDGGAFLGSDSLLPCLCAPMTSGAKLLGVVIATRRKGASQFDDDDMEIAEALSDIISVSMLHLSDNSPDGISGTRKEALS</sequence>
<accession>A0A3B1CC46</accession>
<keyword evidence="2" id="KW-0418">Kinase</keyword>
<dbReference type="PROSITE" id="PS50887">
    <property type="entry name" value="GGDEF"/>
    <property type="match status" value="1"/>
</dbReference>
<dbReference type="SUPFAM" id="SSF52172">
    <property type="entry name" value="CheY-like"/>
    <property type="match status" value="1"/>
</dbReference>
<dbReference type="InterPro" id="IPR050469">
    <property type="entry name" value="Diguanylate_Cyclase"/>
</dbReference>
<dbReference type="Pfam" id="PF01590">
    <property type="entry name" value="GAF"/>
    <property type="match status" value="1"/>
</dbReference>
<feature type="coiled-coil region" evidence="3">
    <location>
        <begin position="146"/>
        <end position="201"/>
    </location>
</feature>
<keyword evidence="1" id="KW-0808">Transferase</keyword>
<dbReference type="GO" id="GO:0043709">
    <property type="term" value="P:cell adhesion involved in single-species biofilm formation"/>
    <property type="evidence" value="ECO:0007669"/>
    <property type="project" value="TreeGrafter"/>
</dbReference>
<reference evidence="6" key="1">
    <citation type="submission" date="2018-06" db="EMBL/GenBank/DDBJ databases">
        <authorList>
            <person name="Zhirakovskaya E."/>
        </authorList>
    </citation>
    <scope>NUCLEOTIDE SEQUENCE</scope>
</reference>
<evidence type="ECO:0000259" key="4">
    <source>
        <dbReference type="PROSITE" id="PS50110"/>
    </source>
</evidence>
<dbReference type="InterPro" id="IPR029016">
    <property type="entry name" value="GAF-like_dom_sf"/>
</dbReference>
<dbReference type="InterPro" id="IPR043128">
    <property type="entry name" value="Rev_trsase/Diguanyl_cyclase"/>
</dbReference>
<protein>
    <submittedName>
        <fullName evidence="6">Uncharacterized protein</fullName>
    </submittedName>
</protein>
<dbReference type="PANTHER" id="PTHR45138:SF9">
    <property type="entry name" value="DIGUANYLATE CYCLASE DGCM-RELATED"/>
    <property type="match status" value="1"/>
</dbReference>
<dbReference type="FunFam" id="3.30.70.270:FF:000001">
    <property type="entry name" value="Diguanylate cyclase domain protein"/>
    <property type="match status" value="1"/>
</dbReference>
<organism evidence="6">
    <name type="scientific">hydrothermal vent metagenome</name>
    <dbReference type="NCBI Taxonomy" id="652676"/>
    <lineage>
        <taxon>unclassified sequences</taxon>
        <taxon>metagenomes</taxon>
        <taxon>ecological metagenomes</taxon>
    </lineage>
</organism>
<keyword evidence="3" id="KW-0175">Coiled coil</keyword>
<dbReference type="SMART" id="SM00448">
    <property type="entry name" value="REC"/>
    <property type="match status" value="1"/>
</dbReference>
<dbReference type="GO" id="GO:1902201">
    <property type="term" value="P:negative regulation of bacterial-type flagellum-dependent cell motility"/>
    <property type="evidence" value="ECO:0007669"/>
    <property type="project" value="TreeGrafter"/>
</dbReference>
<evidence type="ECO:0000256" key="2">
    <source>
        <dbReference type="ARBA" id="ARBA00022777"/>
    </source>
</evidence>
<dbReference type="GO" id="GO:0005886">
    <property type="term" value="C:plasma membrane"/>
    <property type="evidence" value="ECO:0007669"/>
    <property type="project" value="TreeGrafter"/>
</dbReference>
<proteinExistence type="predicted"/>
<dbReference type="GO" id="GO:0016301">
    <property type="term" value="F:kinase activity"/>
    <property type="evidence" value="ECO:0007669"/>
    <property type="project" value="UniProtKB-KW"/>
</dbReference>
<dbReference type="GO" id="GO:0052621">
    <property type="term" value="F:diguanylate cyclase activity"/>
    <property type="evidence" value="ECO:0007669"/>
    <property type="project" value="TreeGrafter"/>
</dbReference>
<dbReference type="InterPro" id="IPR003018">
    <property type="entry name" value="GAF"/>
</dbReference>
<dbReference type="Pfam" id="PF00990">
    <property type="entry name" value="GGDEF"/>
    <property type="match status" value="1"/>
</dbReference>
<dbReference type="SUPFAM" id="SSF55781">
    <property type="entry name" value="GAF domain-like"/>
    <property type="match status" value="2"/>
</dbReference>
<feature type="domain" description="Response regulatory" evidence="4">
    <location>
        <begin position="18"/>
        <end position="133"/>
    </location>
</feature>
<dbReference type="AlphaFoldDB" id="A0A3B1CC46"/>
<dbReference type="InterPro" id="IPR001789">
    <property type="entry name" value="Sig_transdc_resp-reg_receiver"/>
</dbReference>
<dbReference type="Gene3D" id="3.30.450.40">
    <property type="match status" value="1"/>
</dbReference>
<evidence type="ECO:0000256" key="3">
    <source>
        <dbReference type="SAM" id="Coils"/>
    </source>
</evidence>
<dbReference type="PROSITE" id="PS50110">
    <property type="entry name" value="RESPONSE_REGULATORY"/>
    <property type="match status" value="1"/>
</dbReference>
<dbReference type="PANTHER" id="PTHR45138">
    <property type="entry name" value="REGULATORY COMPONENTS OF SENSORY TRANSDUCTION SYSTEM"/>
    <property type="match status" value="1"/>
</dbReference>
<dbReference type="GO" id="GO:0000160">
    <property type="term" value="P:phosphorelay signal transduction system"/>
    <property type="evidence" value="ECO:0007669"/>
    <property type="project" value="InterPro"/>
</dbReference>
<evidence type="ECO:0000313" key="6">
    <source>
        <dbReference type="EMBL" id="VAX21518.1"/>
    </source>
</evidence>
<dbReference type="EMBL" id="UOGA01000201">
    <property type="protein sequence ID" value="VAX21518.1"/>
    <property type="molecule type" value="Genomic_DNA"/>
</dbReference>
<gene>
    <name evidence="6" type="ORF">MNBD_NITROSPINAE04-1187</name>
</gene>
<dbReference type="InterPro" id="IPR000160">
    <property type="entry name" value="GGDEF_dom"/>
</dbReference>
<evidence type="ECO:0000259" key="5">
    <source>
        <dbReference type="PROSITE" id="PS50887"/>
    </source>
</evidence>
<evidence type="ECO:0000256" key="1">
    <source>
        <dbReference type="ARBA" id="ARBA00022679"/>
    </source>
</evidence>
<dbReference type="SMART" id="SM00267">
    <property type="entry name" value="GGDEF"/>
    <property type="match status" value="1"/>
</dbReference>
<name>A0A3B1CC46_9ZZZZ</name>
<dbReference type="NCBIfam" id="TIGR00254">
    <property type="entry name" value="GGDEF"/>
    <property type="match status" value="1"/>
</dbReference>
<dbReference type="Pfam" id="PF00072">
    <property type="entry name" value="Response_reg"/>
    <property type="match status" value="1"/>
</dbReference>
<dbReference type="InterPro" id="IPR029787">
    <property type="entry name" value="Nucleotide_cyclase"/>
</dbReference>
<dbReference type="InterPro" id="IPR011006">
    <property type="entry name" value="CheY-like_superfamily"/>
</dbReference>